<keyword evidence="5" id="KW-0479">Metal-binding</keyword>
<dbReference type="GO" id="GO:0035999">
    <property type="term" value="P:tetrahydrofolate interconversion"/>
    <property type="evidence" value="ECO:0007669"/>
    <property type="project" value="TreeGrafter"/>
</dbReference>
<evidence type="ECO:0000256" key="5">
    <source>
        <dbReference type="RuleBase" id="RU361279"/>
    </source>
</evidence>
<keyword evidence="2 4" id="KW-0547">Nucleotide-binding</keyword>
<accession>A0A2V3WBY2</accession>
<dbReference type="PIRSF" id="PIRSF006806">
    <property type="entry name" value="FTHF_cligase"/>
    <property type="match status" value="1"/>
</dbReference>
<organism evidence="6 7">
    <name type="scientific">Streptohalobacillus salinus</name>
    <dbReference type="NCBI Taxonomy" id="621096"/>
    <lineage>
        <taxon>Bacteria</taxon>
        <taxon>Bacillati</taxon>
        <taxon>Bacillota</taxon>
        <taxon>Bacilli</taxon>
        <taxon>Bacillales</taxon>
        <taxon>Bacillaceae</taxon>
        <taxon>Streptohalobacillus</taxon>
    </lineage>
</organism>
<dbReference type="InterPro" id="IPR037171">
    <property type="entry name" value="NagB/RpiA_transferase-like"/>
</dbReference>
<feature type="binding site" evidence="4">
    <location>
        <begin position="6"/>
        <end position="10"/>
    </location>
    <ligand>
        <name>ATP</name>
        <dbReference type="ChEBI" id="CHEBI:30616"/>
    </ligand>
</feature>
<sequence length="184" mass="21032">MSEQSKYQLRKKQLEILGNLTERERAEISYALHNALTKAPVYKNAAIIGITLAQSHEWHTDLIIQEALNEGKKIVVPVCEPKTKTMIFYPLSSIDDVAPGHFNIREPIVDHVTPIDKDKIDLLIVPGLVFDEARYRIGHGGGYYDRFLATFSGVSLSLVWKEQMVKHFDHEYFDEPVDQLIIVE</sequence>
<comment type="cofactor">
    <cofactor evidence="5">
        <name>Mg(2+)</name>
        <dbReference type="ChEBI" id="CHEBI:18420"/>
    </cofactor>
</comment>
<dbReference type="GO" id="GO:0009396">
    <property type="term" value="P:folic acid-containing compound biosynthetic process"/>
    <property type="evidence" value="ECO:0007669"/>
    <property type="project" value="TreeGrafter"/>
</dbReference>
<dbReference type="AlphaFoldDB" id="A0A2V3WBY2"/>
<comment type="catalytic activity">
    <reaction evidence="5">
        <text>(6S)-5-formyl-5,6,7,8-tetrahydrofolate + ATP = (6R)-5,10-methenyltetrahydrofolate + ADP + phosphate</text>
        <dbReference type="Rhea" id="RHEA:10488"/>
        <dbReference type="ChEBI" id="CHEBI:30616"/>
        <dbReference type="ChEBI" id="CHEBI:43474"/>
        <dbReference type="ChEBI" id="CHEBI:57455"/>
        <dbReference type="ChEBI" id="CHEBI:57457"/>
        <dbReference type="ChEBI" id="CHEBI:456216"/>
        <dbReference type="EC" id="6.3.3.2"/>
    </reaction>
</comment>
<reference evidence="6 7" key="1">
    <citation type="submission" date="2018-05" db="EMBL/GenBank/DDBJ databases">
        <title>Genomic Encyclopedia of Type Strains, Phase IV (KMG-IV): sequencing the most valuable type-strain genomes for metagenomic binning, comparative biology and taxonomic classification.</title>
        <authorList>
            <person name="Goeker M."/>
        </authorList>
    </citation>
    <scope>NUCLEOTIDE SEQUENCE [LARGE SCALE GENOMIC DNA]</scope>
    <source>
        <strain evidence="6 7">DSM 22440</strain>
    </source>
</reference>
<keyword evidence="6" id="KW-0436">Ligase</keyword>
<proteinExistence type="inferred from homology"/>
<evidence type="ECO:0000313" key="7">
    <source>
        <dbReference type="Proteomes" id="UP000247922"/>
    </source>
</evidence>
<protein>
    <recommendedName>
        <fullName evidence="5">5-formyltetrahydrofolate cyclo-ligase</fullName>
        <ecNumber evidence="5">6.3.3.2</ecNumber>
    </recommendedName>
</protein>
<keyword evidence="5" id="KW-0460">Magnesium</keyword>
<gene>
    <name evidence="6" type="ORF">DES38_10482</name>
</gene>
<dbReference type="Gene3D" id="3.40.50.10420">
    <property type="entry name" value="NagB/RpiA/CoA transferase-like"/>
    <property type="match status" value="1"/>
</dbReference>
<dbReference type="RefSeq" id="WP_110250951.1">
    <property type="nucleotide sequence ID" value="NZ_QJJR01000004.1"/>
</dbReference>
<keyword evidence="3 4" id="KW-0067">ATP-binding</keyword>
<evidence type="ECO:0000256" key="1">
    <source>
        <dbReference type="ARBA" id="ARBA00010638"/>
    </source>
</evidence>
<dbReference type="InterPro" id="IPR002698">
    <property type="entry name" value="FTHF_cligase"/>
</dbReference>
<dbReference type="InterPro" id="IPR024185">
    <property type="entry name" value="FTHF_cligase-like_sf"/>
</dbReference>
<comment type="similarity">
    <text evidence="1 5">Belongs to the 5-formyltetrahydrofolate cyclo-ligase family.</text>
</comment>
<dbReference type="NCBIfam" id="TIGR02727">
    <property type="entry name" value="MTHFS_bact"/>
    <property type="match status" value="1"/>
</dbReference>
<dbReference type="PANTHER" id="PTHR23407">
    <property type="entry name" value="ATPASE INHIBITOR/5-FORMYLTETRAHYDROFOLATE CYCLO-LIGASE"/>
    <property type="match status" value="1"/>
</dbReference>
<feature type="binding site" evidence="4">
    <location>
        <position position="57"/>
    </location>
    <ligand>
        <name>substrate</name>
    </ligand>
</feature>
<dbReference type="GO" id="GO:0005524">
    <property type="term" value="F:ATP binding"/>
    <property type="evidence" value="ECO:0007669"/>
    <property type="project" value="UniProtKB-KW"/>
</dbReference>
<feature type="binding site" evidence="4">
    <location>
        <position position="52"/>
    </location>
    <ligand>
        <name>substrate</name>
    </ligand>
</feature>
<keyword evidence="7" id="KW-1185">Reference proteome</keyword>
<evidence type="ECO:0000313" key="6">
    <source>
        <dbReference type="EMBL" id="PXW91650.1"/>
    </source>
</evidence>
<dbReference type="GO" id="GO:0030272">
    <property type="term" value="F:5-formyltetrahydrofolate cyclo-ligase activity"/>
    <property type="evidence" value="ECO:0007669"/>
    <property type="project" value="UniProtKB-EC"/>
</dbReference>
<dbReference type="PANTHER" id="PTHR23407:SF1">
    <property type="entry name" value="5-FORMYLTETRAHYDROFOLATE CYCLO-LIGASE"/>
    <property type="match status" value="1"/>
</dbReference>
<dbReference type="GO" id="GO:0046872">
    <property type="term" value="F:metal ion binding"/>
    <property type="evidence" value="ECO:0007669"/>
    <property type="project" value="UniProtKB-KW"/>
</dbReference>
<evidence type="ECO:0000256" key="3">
    <source>
        <dbReference type="ARBA" id="ARBA00022840"/>
    </source>
</evidence>
<comment type="caution">
    <text evidence="6">The sequence shown here is derived from an EMBL/GenBank/DDBJ whole genome shotgun (WGS) entry which is preliminary data.</text>
</comment>
<evidence type="ECO:0000256" key="2">
    <source>
        <dbReference type="ARBA" id="ARBA00022741"/>
    </source>
</evidence>
<name>A0A2V3WBY2_9BACI</name>
<feature type="binding site" evidence="4">
    <location>
        <begin position="136"/>
        <end position="144"/>
    </location>
    <ligand>
        <name>ATP</name>
        <dbReference type="ChEBI" id="CHEBI:30616"/>
    </ligand>
</feature>
<dbReference type="Proteomes" id="UP000247922">
    <property type="component" value="Unassembled WGS sequence"/>
</dbReference>
<dbReference type="EMBL" id="QJJR01000004">
    <property type="protein sequence ID" value="PXW91650.1"/>
    <property type="molecule type" value="Genomic_DNA"/>
</dbReference>
<dbReference type="Pfam" id="PF01812">
    <property type="entry name" value="5-FTHF_cyc-lig"/>
    <property type="match status" value="1"/>
</dbReference>
<dbReference type="SUPFAM" id="SSF100950">
    <property type="entry name" value="NagB/RpiA/CoA transferase-like"/>
    <property type="match status" value="1"/>
</dbReference>
<dbReference type="OrthoDB" id="9801938at2"/>
<evidence type="ECO:0000256" key="4">
    <source>
        <dbReference type="PIRSR" id="PIRSR006806-1"/>
    </source>
</evidence>
<dbReference type="EC" id="6.3.3.2" evidence="5"/>